<evidence type="ECO:0000313" key="1">
    <source>
        <dbReference type="EMBL" id="NOU50304.1"/>
    </source>
</evidence>
<dbReference type="Pfam" id="PF11964">
    <property type="entry name" value="SpoIIAA-like"/>
    <property type="match status" value="1"/>
</dbReference>
<comment type="caution">
    <text evidence="1">The sequence shown here is derived from an EMBL/GenBank/DDBJ whole genome shotgun (WGS) entry which is preliminary data.</text>
</comment>
<dbReference type="InterPro" id="IPR021866">
    <property type="entry name" value="SpoIIAA-like"/>
</dbReference>
<dbReference type="InterPro" id="IPR036513">
    <property type="entry name" value="STAS_dom_sf"/>
</dbReference>
<accession>A0A849VED8</accession>
<proteinExistence type="predicted"/>
<name>A0A849VED8_9GAMM</name>
<dbReference type="AlphaFoldDB" id="A0A849VED8"/>
<dbReference type="Gene3D" id="3.40.50.10600">
    <property type="entry name" value="SpoIIaa-like domains"/>
    <property type="match status" value="1"/>
</dbReference>
<evidence type="ECO:0000313" key="2">
    <source>
        <dbReference type="Proteomes" id="UP000586305"/>
    </source>
</evidence>
<sequence length="126" mass="14370">MMSQQHGFSVGIERMNDQFVVHLKAFGTLTHEDYKTITPMLEGAFQQVEHPHIKVIADMTHLEGWELKAAWDDFKLGLKYGSSFDKVAVIGARPWQDTLAKIAGWFMGAKVEKFSDYSHAKAWLLE</sequence>
<protein>
    <submittedName>
        <fullName evidence="1">STAS/SEC14 domain-containing protein</fullName>
    </submittedName>
</protein>
<organism evidence="1 2">
    <name type="scientific">Pseudoalteromonas caenipelagi</name>
    <dbReference type="NCBI Taxonomy" id="2726988"/>
    <lineage>
        <taxon>Bacteria</taxon>
        <taxon>Pseudomonadati</taxon>
        <taxon>Pseudomonadota</taxon>
        <taxon>Gammaproteobacteria</taxon>
        <taxon>Alteromonadales</taxon>
        <taxon>Pseudoalteromonadaceae</taxon>
        <taxon>Pseudoalteromonas</taxon>
    </lineage>
</organism>
<dbReference type="Proteomes" id="UP000586305">
    <property type="component" value="Unassembled WGS sequence"/>
</dbReference>
<dbReference type="EMBL" id="JABBPG010000002">
    <property type="protein sequence ID" value="NOU50304.1"/>
    <property type="molecule type" value="Genomic_DNA"/>
</dbReference>
<reference evidence="1 2" key="1">
    <citation type="submission" date="2020-04" db="EMBL/GenBank/DDBJ databases">
        <title>Pseudoalteromonas caenipelagi sp. nov., isolated from a tidal flat.</title>
        <authorList>
            <person name="Park S."/>
            <person name="Yoon J.-H."/>
        </authorList>
    </citation>
    <scope>NUCLEOTIDE SEQUENCE [LARGE SCALE GENOMIC DNA]</scope>
    <source>
        <strain evidence="1 2">JBTF-M23</strain>
    </source>
</reference>
<gene>
    <name evidence="1" type="ORF">HG263_07080</name>
</gene>
<dbReference type="InterPro" id="IPR038396">
    <property type="entry name" value="SpoIIAA-like_sf"/>
</dbReference>
<dbReference type="SUPFAM" id="SSF52091">
    <property type="entry name" value="SpoIIaa-like"/>
    <property type="match status" value="1"/>
</dbReference>
<keyword evidence="2" id="KW-1185">Reference proteome</keyword>